<evidence type="ECO:0000256" key="4">
    <source>
        <dbReference type="PROSITE-ProRule" id="PRU00169"/>
    </source>
</evidence>
<dbReference type="InterPro" id="IPR005467">
    <property type="entry name" value="His_kinase_dom"/>
</dbReference>
<dbReference type="InterPro" id="IPR019734">
    <property type="entry name" value="TPR_rpt"/>
</dbReference>
<dbReference type="InterPro" id="IPR011990">
    <property type="entry name" value="TPR-like_helical_dom_sf"/>
</dbReference>
<evidence type="ECO:0000313" key="10">
    <source>
        <dbReference type="Proteomes" id="UP000605990"/>
    </source>
</evidence>
<dbReference type="SUPFAM" id="SSF52172">
    <property type="entry name" value="CheY-like"/>
    <property type="match status" value="1"/>
</dbReference>
<dbReference type="CDD" id="cd17546">
    <property type="entry name" value="REC_hyHK_CKI1_RcsC-like"/>
    <property type="match status" value="1"/>
</dbReference>
<feature type="transmembrane region" description="Helical" evidence="6">
    <location>
        <begin position="312"/>
        <end position="331"/>
    </location>
</feature>
<keyword evidence="6" id="KW-0812">Transmembrane</keyword>
<dbReference type="SUPFAM" id="SSF47384">
    <property type="entry name" value="Homodimeric domain of signal transducing histidine kinase"/>
    <property type="match status" value="1"/>
</dbReference>
<dbReference type="RefSeq" id="WP_166126063.1">
    <property type="nucleotide sequence ID" value="NZ_JAANOQ010000003.1"/>
</dbReference>
<sequence>MSSLKYFLIVLISFQLGFAQNKKYTSKQVDSLFELGNNYYKKSDYYNSLKELRFALIEAEKIKNDTLVSNIYNRIGRNFAQIKNLEFSNYFFNKSLVLAKKTNNLKHQILVLNNLGNLFTGFCETKSNQKKAISYYKQALRLAKKNNLNEDICLISMNLAWSYLKFKEFENAKPYLDDFIKLHPKYGNKLFNNIVYMLQATYYEGIGQYQLAEKTYQDGLATFSEKLIFKEKKSEYLYRYSRLLSKINKPQEAALYLKQADSINEIFYNKEILNKAKETSSALILDAFKIDKIKADFELKSKEQNLKLNKNIFYITLIFLAIISCFSIYILKLYKNKNKINEQLTSLNIELEKAKLVAEESNEMKSKFVSTITHELRTPLFGVISLTEILEKSVIEEESRSHLKSLKYSAKYLLSLVNDVLQISKLENKNSKLEKSIFEFKSIINSVKLNLEQIAIQNNNKFVIEIDENVNEYFSSDEVKLTQLCLNLASNALKFTKNGDVTIKIDKINEIDNLQVIKFSFIDTGFGISEINQKRIFDKFFQITPKDNFFQGSGLGLTIVNDILLLFNSKIELKSELGKGSEFSFILNLEKASNSIQFETEVINHEFNNLNVLIVDDNKINQIVTSKTIKNLNCIPTIADNGFEAIEMIRLKEFDIVLMDINMPEIDGFDTTIEIRKFNKNIPIIAFTAFDKSEIQEKVQMSGISDVLNKPFTSSELIHIITKFTSSSNV</sequence>
<dbReference type="Gene3D" id="3.30.565.10">
    <property type="entry name" value="Histidine kinase-like ATPase, C-terminal domain"/>
    <property type="match status" value="1"/>
</dbReference>
<accession>A0ABR7IXI7</accession>
<keyword evidence="3 4" id="KW-0597">Phosphoprotein</keyword>
<gene>
    <name evidence="9" type="ORF">H8R27_06340</name>
</gene>
<keyword evidence="5" id="KW-0175">Coiled coil</keyword>
<name>A0ABR7IXI7_9FLAO</name>
<dbReference type="PRINTS" id="PR00344">
    <property type="entry name" value="BCTRLSENSOR"/>
</dbReference>
<keyword evidence="6" id="KW-0472">Membrane</keyword>
<dbReference type="InterPro" id="IPR003594">
    <property type="entry name" value="HATPase_dom"/>
</dbReference>
<dbReference type="Pfam" id="PF02518">
    <property type="entry name" value="HATPase_c"/>
    <property type="match status" value="1"/>
</dbReference>
<dbReference type="SMART" id="SM00387">
    <property type="entry name" value="HATPase_c"/>
    <property type="match status" value="1"/>
</dbReference>
<dbReference type="SUPFAM" id="SSF55874">
    <property type="entry name" value="ATPase domain of HSP90 chaperone/DNA topoisomerase II/histidine kinase"/>
    <property type="match status" value="1"/>
</dbReference>
<feature type="modified residue" description="4-aspartylphosphate" evidence="4">
    <location>
        <position position="660"/>
    </location>
</feature>
<organism evidence="9 10">
    <name type="scientific">Flavobacterium bernardetii</name>
    <dbReference type="NCBI Taxonomy" id="2813823"/>
    <lineage>
        <taxon>Bacteria</taxon>
        <taxon>Pseudomonadati</taxon>
        <taxon>Bacteroidota</taxon>
        <taxon>Flavobacteriia</taxon>
        <taxon>Flavobacteriales</taxon>
        <taxon>Flavobacteriaceae</taxon>
        <taxon>Flavobacterium</taxon>
    </lineage>
</organism>
<dbReference type="EMBL" id="JACRUN010000002">
    <property type="protein sequence ID" value="MBC5834501.1"/>
    <property type="molecule type" value="Genomic_DNA"/>
</dbReference>
<feature type="coiled-coil region" evidence="5">
    <location>
        <begin position="337"/>
        <end position="364"/>
    </location>
</feature>
<dbReference type="SUPFAM" id="SSF48452">
    <property type="entry name" value="TPR-like"/>
    <property type="match status" value="2"/>
</dbReference>
<protein>
    <recommendedName>
        <fullName evidence="2">histidine kinase</fullName>
        <ecNumber evidence="2">2.7.13.3</ecNumber>
    </recommendedName>
</protein>
<dbReference type="Proteomes" id="UP000605990">
    <property type="component" value="Unassembled WGS sequence"/>
</dbReference>
<evidence type="ECO:0000259" key="7">
    <source>
        <dbReference type="PROSITE" id="PS50109"/>
    </source>
</evidence>
<evidence type="ECO:0000256" key="2">
    <source>
        <dbReference type="ARBA" id="ARBA00012438"/>
    </source>
</evidence>
<dbReference type="SMART" id="SM00028">
    <property type="entry name" value="TPR"/>
    <property type="match status" value="4"/>
</dbReference>
<dbReference type="InterPro" id="IPR001789">
    <property type="entry name" value="Sig_transdc_resp-reg_receiver"/>
</dbReference>
<keyword evidence="6" id="KW-1133">Transmembrane helix</keyword>
<dbReference type="PROSITE" id="PS50110">
    <property type="entry name" value="RESPONSE_REGULATORY"/>
    <property type="match status" value="1"/>
</dbReference>
<dbReference type="InterPro" id="IPR036890">
    <property type="entry name" value="HATPase_C_sf"/>
</dbReference>
<dbReference type="SMART" id="SM00388">
    <property type="entry name" value="HisKA"/>
    <property type="match status" value="1"/>
</dbReference>
<evidence type="ECO:0000256" key="3">
    <source>
        <dbReference type="ARBA" id="ARBA00022553"/>
    </source>
</evidence>
<dbReference type="Pfam" id="PF00512">
    <property type="entry name" value="HisKA"/>
    <property type="match status" value="1"/>
</dbReference>
<keyword evidence="10" id="KW-1185">Reference proteome</keyword>
<evidence type="ECO:0000313" key="9">
    <source>
        <dbReference type="EMBL" id="MBC5834501.1"/>
    </source>
</evidence>
<evidence type="ECO:0000256" key="1">
    <source>
        <dbReference type="ARBA" id="ARBA00000085"/>
    </source>
</evidence>
<comment type="caution">
    <text evidence="9">The sequence shown here is derived from an EMBL/GenBank/DDBJ whole genome shotgun (WGS) entry which is preliminary data.</text>
</comment>
<dbReference type="CDD" id="cd00082">
    <property type="entry name" value="HisKA"/>
    <property type="match status" value="1"/>
</dbReference>
<dbReference type="Gene3D" id="1.10.287.130">
    <property type="match status" value="1"/>
</dbReference>
<dbReference type="InterPro" id="IPR036097">
    <property type="entry name" value="HisK_dim/P_sf"/>
</dbReference>
<dbReference type="Gene3D" id="1.25.40.10">
    <property type="entry name" value="Tetratricopeptide repeat domain"/>
    <property type="match status" value="2"/>
</dbReference>
<dbReference type="PROSITE" id="PS50109">
    <property type="entry name" value="HIS_KIN"/>
    <property type="match status" value="1"/>
</dbReference>
<evidence type="ECO:0000256" key="6">
    <source>
        <dbReference type="SAM" id="Phobius"/>
    </source>
</evidence>
<dbReference type="PANTHER" id="PTHR45339">
    <property type="entry name" value="HYBRID SIGNAL TRANSDUCTION HISTIDINE KINASE J"/>
    <property type="match status" value="1"/>
</dbReference>
<dbReference type="EC" id="2.7.13.3" evidence="2"/>
<proteinExistence type="predicted"/>
<feature type="domain" description="Histidine kinase" evidence="7">
    <location>
        <begin position="371"/>
        <end position="591"/>
    </location>
</feature>
<dbReference type="Pfam" id="PF00072">
    <property type="entry name" value="Response_reg"/>
    <property type="match status" value="1"/>
</dbReference>
<dbReference type="SMART" id="SM00448">
    <property type="entry name" value="REC"/>
    <property type="match status" value="1"/>
</dbReference>
<dbReference type="Gene3D" id="3.40.50.2300">
    <property type="match status" value="1"/>
</dbReference>
<reference evidence="9 10" key="1">
    <citation type="submission" date="2020-08" db="EMBL/GenBank/DDBJ databases">
        <title>Description of novel Flavobacterium F-408 isolate.</title>
        <authorList>
            <person name="Saticioglu I.B."/>
            <person name="Duman M."/>
            <person name="Altun S."/>
        </authorList>
    </citation>
    <scope>NUCLEOTIDE SEQUENCE [LARGE SCALE GENOMIC DNA]</scope>
    <source>
        <strain evidence="9 10">F-408</strain>
    </source>
</reference>
<dbReference type="PANTHER" id="PTHR45339:SF5">
    <property type="entry name" value="HISTIDINE KINASE"/>
    <property type="match status" value="1"/>
</dbReference>
<feature type="domain" description="Response regulatory" evidence="8">
    <location>
        <begin position="611"/>
        <end position="725"/>
    </location>
</feature>
<dbReference type="InterPro" id="IPR004358">
    <property type="entry name" value="Sig_transdc_His_kin-like_C"/>
</dbReference>
<dbReference type="InterPro" id="IPR011006">
    <property type="entry name" value="CheY-like_superfamily"/>
</dbReference>
<dbReference type="InterPro" id="IPR003661">
    <property type="entry name" value="HisK_dim/P_dom"/>
</dbReference>
<evidence type="ECO:0000256" key="5">
    <source>
        <dbReference type="SAM" id="Coils"/>
    </source>
</evidence>
<evidence type="ECO:0000259" key="8">
    <source>
        <dbReference type="PROSITE" id="PS50110"/>
    </source>
</evidence>
<comment type="catalytic activity">
    <reaction evidence="1">
        <text>ATP + protein L-histidine = ADP + protein N-phospho-L-histidine.</text>
        <dbReference type="EC" id="2.7.13.3"/>
    </reaction>
</comment>